<evidence type="ECO:0000256" key="1">
    <source>
        <dbReference type="SAM" id="Coils"/>
    </source>
</evidence>
<keyword evidence="1" id="KW-0175">Coiled coil</keyword>
<comment type="caution">
    <text evidence="4">The sequence shown here is derived from an EMBL/GenBank/DDBJ whole genome shotgun (WGS) entry which is preliminary data.</text>
</comment>
<evidence type="ECO:0000256" key="2">
    <source>
        <dbReference type="SAM" id="MobiDB-lite"/>
    </source>
</evidence>
<reference evidence="4" key="2">
    <citation type="submission" date="2017-10" db="EMBL/GenBank/DDBJ databases">
        <title>Ladona fulva Genome sequencing and assembly.</title>
        <authorList>
            <person name="Murali S."/>
            <person name="Richards S."/>
            <person name="Bandaranaike D."/>
            <person name="Bellair M."/>
            <person name="Blankenburg K."/>
            <person name="Chao H."/>
            <person name="Dinh H."/>
            <person name="Doddapaneni H."/>
            <person name="Dugan-Rocha S."/>
            <person name="Elkadiri S."/>
            <person name="Gnanaolivu R."/>
            <person name="Hernandez B."/>
            <person name="Skinner E."/>
            <person name="Javaid M."/>
            <person name="Lee S."/>
            <person name="Li M."/>
            <person name="Ming W."/>
            <person name="Munidasa M."/>
            <person name="Muniz J."/>
            <person name="Nguyen L."/>
            <person name="Hughes D."/>
            <person name="Osuji N."/>
            <person name="Pu L.-L."/>
            <person name="Puazo M."/>
            <person name="Qu C."/>
            <person name="Quiroz J."/>
            <person name="Raj R."/>
            <person name="Weissenberger G."/>
            <person name="Xin Y."/>
            <person name="Zou X."/>
            <person name="Han Y."/>
            <person name="Worley K."/>
            <person name="Muzny D."/>
            <person name="Gibbs R."/>
        </authorList>
    </citation>
    <scope>NUCLEOTIDE SEQUENCE</scope>
    <source>
        <strain evidence="4">Sampled in the wild</strain>
    </source>
</reference>
<dbReference type="OrthoDB" id="27917at2759"/>
<proteinExistence type="predicted"/>
<reference evidence="4" key="1">
    <citation type="submission" date="2013-04" db="EMBL/GenBank/DDBJ databases">
        <authorList>
            <person name="Qu J."/>
            <person name="Murali S.C."/>
            <person name="Bandaranaike D."/>
            <person name="Bellair M."/>
            <person name="Blankenburg K."/>
            <person name="Chao H."/>
            <person name="Dinh H."/>
            <person name="Doddapaneni H."/>
            <person name="Downs B."/>
            <person name="Dugan-Rocha S."/>
            <person name="Elkadiri S."/>
            <person name="Gnanaolivu R.D."/>
            <person name="Hernandez B."/>
            <person name="Javaid M."/>
            <person name="Jayaseelan J.C."/>
            <person name="Lee S."/>
            <person name="Li M."/>
            <person name="Ming W."/>
            <person name="Munidasa M."/>
            <person name="Muniz J."/>
            <person name="Nguyen L."/>
            <person name="Ongeri F."/>
            <person name="Osuji N."/>
            <person name="Pu L.-L."/>
            <person name="Puazo M."/>
            <person name="Qu C."/>
            <person name="Quiroz J."/>
            <person name="Raj R."/>
            <person name="Weissenberger G."/>
            <person name="Xin Y."/>
            <person name="Zou X."/>
            <person name="Han Y."/>
            <person name="Richards S."/>
            <person name="Worley K."/>
            <person name="Muzny D."/>
            <person name="Gibbs R."/>
        </authorList>
    </citation>
    <scope>NUCLEOTIDE SEQUENCE</scope>
    <source>
        <strain evidence="4">Sampled in the wild</strain>
    </source>
</reference>
<gene>
    <name evidence="4" type="ORF">J437_LFUL015761</name>
</gene>
<dbReference type="AlphaFoldDB" id="A0A8K0KKK6"/>
<keyword evidence="5" id="KW-1185">Reference proteome</keyword>
<feature type="region of interest" description="Disordered" evidence="2">
    <location>
        <begin position="89"/>
        <end position="108"/>
    </location>
</feature>
<dbReference type="Proteomes" id="UP000792457">
    <property type="component" value="Unassembled WGS sequence"/>
</dbReference>
<protein>
    <submittedName>
        <fullName evidence="4">Uncharacterized protein</fullName>
    </submittedName>
</protein>
<feature type="chain" id="PRO_5035480513" evidence="3">
    <location>
        <begin position="23"/>
        <end position="329"/>
    </location>
</feature>
<evidence type="ECO:0000256" key="3">
    <source>
        <dbReference type="SAM" id="SignalP"/>
    </source>
</evidence>
<feature type="coiled-coil region" evidence="1">
    <location>
        <begin position="141"/>
        <end position="168"/>
    </location>
</feature>
<accession>A0A8K0KKK6</accession>
<name>A0A8K0KKK6_LADFU</name>
<dbReference type="EMBL" id="KZ309044">
    <property type="protein sequence ID" value="KAG8236575.1"/>
    <property type="molecule type" value="Genomic_DNA"/>
</dbReference>
<organism evidence="4 5">
    <name type="scientific">Ladona fulva</name>
    <name type="common">Scarce chaser dragonfly</name>
    <name type="synonym">Libellula fulva</name>
    <dbReference type="NCBI Taxonomy" id="123851"/>
    <lineage>
        <taxon>Eukaryota</taxon>
        <taxon>Metazoa</taxon>
        <taxon>Ecdysozoa</taxon>
        <taxon>Arthropoda</taxon>
        <taxon>Hexapoda</taxon>
        <taxon>Insecta</taxon>
        <taxon>Pterygota</taxon>
        <taxon>Palaeoptera</taxon>
        <taxon>Odonata</taxon>
        <taxon>Epiprocta</taxon>
        <taxon>Anisoptera</taxon>
        <taxon>Libelluloidea</taxon>
        <taxon>Libellulidae</taxon>
        <taxon>Ladona</taxon>
    </lineage>
</organism>
<evidence type="ECO:0000313" key="5">
    <source>
        <dbReference type="Proteomes" id="UP000792457"/>
    </source>
</evidence>
<feature type="signal peptide" evidence="3">
    <location>
        <begin position="1"/>
        <end position="22"/>
    </location>
</feature>
<evidence type="ECO:0000313" key="4">
    <source>
        <dbReference type="EMBL" id="KAG8236575.1"/>
    </source>
</evidence>
<keyword evidence="3" id="KW-0732">Signal</keyword>
<sequence length="329" mass="38304">MIFQGWFLFLRFCSQFVKVTSSIYDMGLARKLERDEEEKQFVHCIQMAKDEAENERKVIMADFFLEKDQYFKKVVSLMESLEDSQGIKPEVNAVDGPKHKPTSSLTEVEEEESEEYEVMGQIQNLNFDFSDLCQKILETLMSMEMHLYEQIEETLANYERKITDLVNNFLESAQALFVSCRSLQTNFSEQLATVVPRFFNVTRARIAASKEIKQDIESVNIEQQENCFSIVPKILEECLESTDALQNAIASSHDIHVQMIDAREDKLISEAKNWLKENLSEHSRYEIQGNRERLYEIITVINKVKEEFEELQASLVTLPMLADMEIIDE</sequence>